<protein>
    <recommendedName>
        <fullName evidence="3">Reverse transcriptase domain-containing protein</fullName>
    </recommendedName>
</protein>
<feature type="non-terminal residue" evidence="1">
    <location>
        <position position="1"/>
    </location>
</feature>
<name>M3AI11_PSEFD</name>
<dbReference type="VEuPathDB" id="FungiDB:MYCFIDRAFT_147623"/>
<accession>M3AI11</accession>
<gene>
    <name evidence="1" type="ORF">MYCFIDRAFT_147623</name>
</gene>
<dbReference type="EMBL" id="KB446574">
    <property type="protein sequence ID" value="EME76838.1"/>
    <property type="molecule type" value="Genomic_DNA"/>
</dbReference>
<dbReference type="HOGENOM" id="CLU_2284184_0_0_1"/>
<keyword evidence="2" id="KW-1185">Reference proteome</keyword>
<sequence length="102" mass="12152">IGTSYAPVVVNLYYAFFERALLPRYPKIRFYKRYIDDIFLLFKGTEEELVSLQSAFVIKGLTINWEHSKTSTHFLDVLLLNESNRLVTSMYRKFLNKYIYIP</sequence>
<dbReference type="AlphaFoldDB" id="M3AI11"/>
<proteinExistence type="predicted"/>
<evidence type="ECO:0008006" key="3">
    <source>
        <dbReference type="Google" id="ProtNLM"/>
    </source>
</evidence>
<organism evidence="1 2">
    <name type="scientific">Pseudocercospora fijiensis (strain CIRAD86)</name>
    <name type="common">Black leaf streak disease fungus</name>
    <name type="synonym">Mycosphaerella fijiensis</name>
    <dbReference type="NCBI Taxonomy" id="383855"/>
    <lineage>
        <taxon>Eukaryota</taxon>
        <taxon>Fungi</taxon>
        <taxon>Dikarya</taxon>
        <taxon>Ascomycota</taxon>
        <taxon>Pezizomycotina</taxon>
        <taxon>Dothideomycetes</taxon>
        <taxon>Dothideomycetidae</taxon>
        <taxon>Mycosphaerellales</taxon>
        <taxon>Mycosphaerellaceae</taxon>
        <taxon>Pseudocercospora</taxon>
    </lineage>
</organism>
<reference evidence="1 2" key="1">
    <citation type="journal article" date="2012" name="PLoS Pathog.">
        <title>Diverse lifestyles and strategies of plant pathogenesis encoded in the genomes of eighteen Dothideomycetes fungi.</title>
        <authorList>
            <person name="Ohm R.A."/>
            <person name="Feau N."/>
            <person name="Henrissat B."/>
            <person name="Schoch C.L."/>
            <person name="Horwitz B.A."/>
            <person name="Barry K.W."/>
            <person name="Condon B.J."/>
            <person name="Copeland A.C."/>
            <person name="Dhillon B."/>
            <person name="Glaser F."/>
            <person name="Hesse C.N."/>
            <person name="Kosti I."/>
            <person name="LaButti K."/>
            <person name="Lindquist E.A."/>
            <person name="Lucas S."/>
            <person name="Salamov A.A."/>
            <person name="Bradshaw R.E."/>
            <person name="Ciuffetti L."/>
            <person name="Hamelin R.C."/>
            <person name="Kema G.H.J."/>
            <person name="Lawrence C."/>
            <person name="Scott J.A."/>
            <person name="Spatafora J.W."/>
            <person name="Turgeon B.G."/>
            <person name="de Wit P.J.G.M."/>
            <person name="Zhong S."/>
            <person name="Goodwin S.B."/>
            <person name="Grigoriev I.V."/>
        </authorList>
    </citation>
    <scope>NUCLEOTIDE SEQUENCE [LARGE SCALE GENOMIC DNA]</scope>
    <source>
        <strain evidence="1 2">CIRAD86</strain>
    </source>
</reference>
<dbReference type="Proteomes" id="UP000016932">
    <property type="component" value="Unassembled WGS sequence"/>
</dbReference>
<dbReference type="PANTHER" id="PTHR21301:SF10">
    <property type="entry name" value="REVERSE TRANSCRIPTASE DOMAIN-CONTAINING PROTEIN"/>
    <property type="match status" value="1"/>
</dbReference>
<dbReference type="PANTHER" id="PTHR21301">
    <property type="entry name" value="REVERSE TRANSCRIPTASE"/>
    <property type="match status" value="1"/>
</dbReference>
<dbReference type="GeneID" id="19331364"/>
<dbReference type="OrthoDB" id="3599942at2759"/>
<dbReference type="STRING" id="383855.M3AI11"/>
<dbReference type="KEGG" id="pfj:MYCFIDRAFT_147623"/>
<evidence type="ECO:0000313" key="2">
    <source>
        <dbReference type="Proteomes" id="UP000016932"/>
    </source>
</evidence>
<dbReference type="RefSeq" id="XP_007932615.1">
    <property type="nucleotide sequence ID" value="XM_007934424.1"/>
</dbReference>
<evidence type="ECO:0000313" key="1">
    <source>
        <dbReference type="EMBL" id="EME76838.1"/>
    </source>
</evidence>